<keyword evidence="2" id="KW-1133">Transmembrane helix</keyword>
<keyword evidence="2" id="KW-0812">Transmembrane</keyword>
<feature type="transmembrane region" description="Helical" evidence="2">
    <location>
        <begin position="124"/>
        <end position="143"/>
    </location>
</feature>
<evidence type="ECO:0000256" key="1">
    <source>
        <dbReference type="SAM" id="MobiDB-lite"/>
    </source>
</evidence>
<gene>
    <name evidence="3" type="ORF">B0I71DRAFT_140881</name>
</gene>
<evidence type="ECO:0000313" key="3">
    <source>
        <dbReference type="EMBL" id="RDW25619.1"/>
    </source>
</evidence>
<accession>A0A371C5P2</accession>
<reference evidence="3 4" key="1">
    <citation type="submission" date="2018-07" db="EMBL/GenBank/DDBJ databases">
        <title>Draft Genome Assemblies for Five Robust Yarrowia lipolytica Strains Exhibiting High Lipid Production and Pentose Sugar Utilization and Sugar Alcohol Secretion from Undetoxified Lignocellulosic Biomass Hydrolysates.</title>
        <authorList>
            <consortium name="DOE Joint Genome Institute"/>
            <person name="Walker C."/>
            <person name="Ryu S."/>
            <person name="Na H."/>
            <person name="Zane M."/>
            <person name="LaButti K."/>
            <person name="Lipzen A."/>
            <person name="Haridas S."/>
            <person name="Barry K."/>
            <person name="Grigoriev I.V."/>
            <person name="Quarterman J."/>
            <person name="Slininger P."/>
            <person name="Dien B."/>
            <person name="Trinh C.T."/>
        </authorList>
    </citation>
    <scope>NUCLEOTIDE SEQUENCE [LARGE SCALE GENOMIC DNA]</scope>
    <source>
        <strain evidence="3 4">YB392</strain>
    </source>
</reference>
<dbReference type="Proteomes" id="UP000256601">
    <property type="component" value="Unassembled WGS sequence"/>
</dbReference>
<keyword evidence="2" id="KW-0472">Membrane</keyword>
<organism evidence="3 4">
    <name type="scientific">Yarrowia lipolytica</name>
    <name type="common">Candida lipolytica</name>
    <dbReference type="NCBI Taxonomy" id="4952"/>
    <lineage>
        <taxon>Eukaryota</taxon>
        <taxon>Fungi</taxon>
        <taxon>Dikarya</taxon>
        <taxon>Ascomycota</taxon>
        <taxon>Saccharomycotina</taxon>
        <taxon>Dipodascomycetes</taxon>
        <taxon>Dipodascales</taxon>
        <taxon>Dipodascales incertae sedis</taxon>
        <taxon>Yarrowia</taxon>
    </lineage>
</organism>
<evidence type="ECO:0000256" key="2">
    <source>
        <dbReference type="SAM" id="Phobius"/>
    </source>
</evidence>
<sequence length="153" mass="17162">MDSSAAVTEGHPIESADSYDGIYKFIDNQRRRCGDASRLTNDCRRRQEDNLTALVDSSGSEKVVLQIGLKNFNSHSVIVVVTPSGLYSRRDVPSEESPEKSTDRPTRPSRQISRKTVLPRKRRCFTTYFITAGALGSIIIRPFDVGNARRSRE</sequence>
<feature type="compositionally biased region" description="Basic and acidic residues" evidence="1">
    <location>
        <begin position="88"/>
        <end position="106"/>
    </location>
</feature>
<evidence type="ECO:0000313" key="4">
    <source>
        <dbReference type="Proteomes" id="UP000256601"/>
    </source>
</evidence>
<feature type="region of interest" description="Disordered" evidence="1">
    <location>
        <begin position="88"/>
        <end position="116"/>
    </location>
</feature>
<proteinExistence type="predicted"/>
<name>A0A371C5P2_YARLL</name>
<dbReference type="AlphaFoldDB" id="A0A371C5P2"/>
<protein>
    <submittedName>
        <fullName evidence="3">Uncharacterized protein</fullName>
    </submittedName>
</protein>
<dbReference type="EMBL" id="KZ857336">
    <property type="protein sequence ID" value="RDW25619.1"/>
    <property type="molecule type" value="Genomic_DNA"/>
</dbReference>